<organism evidence="4 5">
    <name type="scientific">Limibacillus halophilus</name>
    <dbReference type="NCBI Taxonomy" id="1579333"/>
    <lineage>
        <taxon>Bacteria</taxon>
        <taxon>Pseudomonadati</taxon>
        <taxon>Pseudomonadota</taxon>
        <taxon>Alphaproteobacteria</taxon>
        <taxon>Rhodospirillales</taxon>
        <taxon>Rhodovibrionaceae</taxon>
        <taxon>Limibacillus</taxon>
    </lineage>
</organism>
<dbReference type="PANTHER" id="PTHR47505">
    <property type="entry name" value="DNA UTILIZATION PROTEIN YHGH"/>
    <property type="match status" value="1"/>
</dbReference>
<dbReference type="CDD" id="cd06223">
    <property type="entry name" value="PRTases_typeI"/>
    <property type="match status" value="1"/>
</dbReference>
<keyword evidence="5" id="KW-1185">Reference proteome</keyword>
<feature type="domain" description="Double zinc ribbon" evidence="3">
    <location>
        <begin position="24"/>
        <end position="82"/>
    </location>
</feature>
<evidence type="ECO:0000259" key="2">
    <source>
        <dbReference type="Pfam" id="PF00156"/>
    </source>
</evidence>
<reference evidence="4 5" key="1">
    <citation type="submission" date="2020-08" db="EMBL/GenBank/DDBJ databases">
        <title>Genomic Encyclopedia of Type Strains, Phase III (KMG-III): the genomes of soil and plant-associated and newly described type strains.</title>
        <authorList>
            <person name="Whitman W."/>
        </authorList>
    </citation>
    <scope>NUCLEOTIDE SEQUENCE [LARGE SCALE GENOMIC DNA]</scope>
    <source>
        <strain evidence="4 5">CECT 8803</strain>
    </source>
</reference>
<proteinExistence type="inferred from homology"/>
<feature type="domain" description="Phosphoribosyltransferase" evidence="2">
    <location>
        <begin position="156"/>
        <end position="249"/>
    </location>
</feature>
<comment type="caution">
    <text evidence="4">The sequence shown here is derived from an EMBL/GenBank/DDBJ whole genome shotgun (WGS) entry which is preliminary data.</text>
</comment>
<dbReference type="AlphaFoldDB" id="A0A839SV32"/>
<comment type="similarity">
    <text evidence="1">Belongs to the ComF/GntX family.</text>
</comment>
<dbReference type="Pfam" id="PF18912">
    <property type="entry name" value="DZR_2"/>
    <property type="match status" value="1"/>
</dbReference>
<evidence type="ECO:0000313" key="4">
    <source>
        <dbReference type="EMBL" id="MBB3066332.1"/>
    </source>
</evidence>
<dbReference type="Pfam" id="PF00156">
    <property type="entry name" value="Pribosyltran"/>
    <property type="match status" value="1"/>
</dbReference>
<dbReference type="InterPro" id="IPR000836">
    <property type="entry name" value="PRTase_dom"/>
</dbReference>
<dbReference type="InterPro" id="IPR029057">
    <property type="entry name" value="PRTase-like"/>
</dbReference>
<evidence type="ECO:0000313" key="5">
    <source>
        <dbReference type="Proteomes" id="UP000581135"/>
    </source>
</evidence>
<dbReference type="InterPro" id="IPR044005">
    <property type="entry name" value="DZR_2"/>
</dbReference>
<accession>A0A839SV32</accession>
<protein>
    <submittedName>
        <fullName evidence="4">ComF family protein</fullName>
    </submittedName>
</protein>
<dbReference type="PANTHER" id="PTHR47505:SF1">
    <property type="entry name" value="DNA UTILIZATION PROTEIN YHGH"/>
    <property type="match status" value="1"/>
</dbReference>
<evidence type="ECO:0000256" key="1">
    <source>
        <dbReference type="ARBA" id="ARBA00008007"/>
    </source>
</evidence>
<dbReference type="Gene3D" id="3.40.50.2020">
    <property type="match status" value="1"/>
</dbReference>
<dbReference type="RefSeq" id="WP_183417156.1">
    <property type="nucleotide sequence ID" value="NZ_JACHXA010000008.1"/>
</dbReference>
<sequence>MTEQAVKLFRQGIRGGIEAAGRAVDLLLPPRCFSCGVLVTQQGLLCHHCWSELDFVTDPQCFSCGLPFDYDLGPKTRCAACLAQPPSFHRARALLRYDAATRRLLLPFKHADRTAAAPHFAAWMARAAPELLADCDLVAPVPLHWRRLWRRRYNQAALLAQALAAQAGVPCVPDLLVRTRATASQGHLSRSGRGRNVAGAFALKNRYAANIEGARVLLVDDVLTTGATLEACTNSLIRVGAGRVDVLVMARVVR</sequence>
<name>A0A839SV32_9PROT</name>
<evidence type="ECO:0000259" key="3">
    <source>
        <dbReference type="Pfam" id="PF18912"/>
    </source>
</evidence>
<dbReference type="Proteomes" id="UP000581135">
    <property type="component" value="Unassembled WGS sequence"/>
</dbReference>
<dbReference type="SUPFAM" id="SSF53271">
    <property type="entry name" value="PRTase-like"/>
    <property type="match status" value="1"/>
</dbReference>
<dbReference type="EMBL" id="JACHXA010000008">
    <property type="protein sequence ID" value="MBB3066332.1"/>
    <property type="molecule type" value="Genomic_DNA"/>
</dbReference>
<gene>
    <name evidence="4" type="ORF">FHR98_002638</name>
</gene>
<dbReference type="InterPro" id="IPR051910">
    <property type="entry name" value="ComF/GntX_DNA_util-trans"/>
</dbReference>